<protein>
    <submittedName>
        <fullName evidence="2">Putative secreted protein</fullName>
    </submittedName>
</protein>
<keyword evidence="1" id="KW-0732">Signal</keyword>
<organism evidence="2">
    <name type="scientific">Amblyomma triste</name>
    <name type="common">Neotropical tick</name>
    <dbReference type="NCBI Taxonomy" id="251400"/>
    <lineage>
        <taxon>Eukaryota</taxon>
        <taxon>Metazoa</taxon>
        <taxon>Ecdysozoa</taxon>
        <taxon>Arthropoda</taxon>
        <taxon>Chelicerata</taxon>
        <taxon>Arachnida</taxon>
        <taxon>Acari</taxon>
        <taxon>Parasitiformes</taxon>
        <taxon>Ixodida</taxon>
        <taxon>Ixodoidea</taxon>
        <taxon>Ixodidae</taxon>
        <taxon>Amblyomminae</taxon>
        <taxon>Amblyomma</taxon>
    </lineage>
</organism>
<name>A0A023G020_AMBTT</name>
<feature type="signal peptide" evidence="1">
    <location>
        <begin position="1"/>
        <end position="19"/>
    </location>
</feature>
<accession>A0A023G020</accession>
<dbReference type="AlphaFoldDB" id="A0A023G020"/>
<sequence>MKIFCFALTLFSVADMIFGSRYTFIIPGPTKSTEIPFPAGEGVQPPVQPRNVVVLSDQASTPNHKAPKEKTGPAVMQALNTAF</sequence>
<evidence type="ECO:0000256" key="1">
    <source>
        <dbReference type="SAM" id="SignalP"/>
    </source>
</evidence>
<proteinExistence type="evidence at transcript level"/>
<dbReference type="EMBL" id="GBBM01007962">
    <property type="protein sequence ID" value="JAC27456.1"/>
    <property type="molecule type" value="mRNA"/>
</dbReference>
<reference evidence="2" key="1">
    <citation type="submission" date="2014-03" db="EMBL/GenBank/DDBJ databases">
        <title>The sialotranscriptome of Amblyomma triste, Amblyomma parvum and Amblyomma cajennense ticks, uncovered by 454-based RNA-seq.</title>
        <authorList>
            <person name="Garcia G.R."/>
            <person name="Gardinassi L.G."/>
            <person name="Ribeiro J.M."/>
            <person name="Anatriello E."/>
            <person name="Ferreira B.R."/>
            <person name="Moreira H.N."/>
            <person name="Mafra C."/>
            <person name="Olegario M.M."/>
            <person name="Szabo P.J."/>
            <person name="Miranda-Santos I.K."/>
            <person name="Maruyama S.R."/>
        </authorList>
    </citation>
    <scope>NUCLEOTIDE SEQUENCE</scope>
    <source>
        <strain evidence="2">Mato Grasso do Sul</strain>
        <tissue evidence="2">Salivary glands</tissue>
    </source>
</reference>
<feature type="chain" id="PRO_5001516345" evidence="1">
    <location>
        <begin position="20"/>
        <end position="83"/>
    </location>
</feature>
<evidence type="ECO:0000313" key="2">
    <source>
        <dbReference type="EMBL" id="JAC27456.1"/>
    </source>
</evidence>